<name>A0ABQ4GM30_9ACTN</name>
<gene>
    <name evidence="1" type="ORF">Msi02_32930</name>
</gene>
<dbReference type="Proteomes" id="UP000660454">
    <property type="component" value="Unassembled WGS sequence"/>
</dbReference>
<comment type="caution">
    <text evidence="1">The sequence shown here is derived from an EMBL/GenBank/DDBJ whole genome shotgun (WGS) entry which is preliminary data.</text>
</comment>
<keyword evidence="2" id="KW-1185">Reference proteome</keyword>
<sequence>MVVGGGILDRSRQVLQVGSLRPIVDRRRTFPTGRSLSNIIFVRARPEFTEAWVNHCDPRGVNHLDGPAT</sequence>
<evidence type="ECO:0000313" key="2">
    <source>
        <dbReference type="Proteomes" id="UP000660454"/>
    </source>
</evidence>
<organism evidence="1 2">
    <name type="scientific">Microbispora siamensis</name>
    <dbReference type="NCBI Taxonomy" id="564413"/>
    <lineage>
        <taxon>Bacteria</taxon>
        <taxon>Bacillati</taxon>
        <taxon>Actinomycetota</taxon>
        <taxon>Actinomycetes</taxon>
        <taxon>Streptosporangiales</taxon>
        <taxon>Streptosporangiaceae</taxon>
        <taxon>Microbispora</taxon>
    </lineage>
</organism>
<accession>A0ABQ4GM30</accession>
<reference evidence="1 2" key="1">
    <citation type="submission" date="2021-01" db="EMBL/GenBank/DDBJ databases">
        <title>Whole genome shotgun sequence of Microbispora siamensis NBRC 104113.</title>
        <authorList>
            <person name="Komaki H."/>
            <person name="Tamura T."/>
        </authorList>
    </citation>
    <scope>NUCLEOTIDE SEQUENCE [LARGE SCALE GENOMIC DNA]</scope>
    <source>
        <strain evidence="1 2">NBRC 104113</strain>
    </source>
</reference>
<protein>
    <submittedName>
        <fullName evidence="1">Uncharacterized protein</fullName>
    </submittedName>
</protein>
<dbReference type="EMBL" id="BOOF01000017">
    <property type="protein sequence ID" value="GIH62476.1"/>
    <property type="molecule type" value="Genomic_DNA"/>
</dbReference>
<proteinExistence type="predicted"/>
<evidence type="ECO:0000313" key="1">
    <source>
        <dbReference type="EMBL" id="GIH62476.1"/>
    </source>
</evidence>